<keyword evidence="2 4" id="KW-0195">Cyclin</keyword>
<protein>
    <submittedName>
        <fullName evidence="8">G2/mitotic-specific cyclin</fullName>
    </submittedName>
</protein>
<dbReference type="CDD" id="cd20568">
    <property type="entry name" value="CYCLIN_CLBs_yeast_rpt1"/>
    <property type="match status" value="1"/>
</dbReference>
<gene>
    <name evidence="8" type="primary">CLB2_1</name>
    <name evidence="8" type="ORF">BGZ95_011310</name>
</gene>
<evidence type="ECO:0000256" key="3">
    <source>
        <dbReference type="ARBA" id="ARBA00023306"/>
    </source>
</evidence>
<keyword evidence="3" id="KW-0131">Cell cycle</keyword>
<dbReference type="FunFam" id="1.10.472.10:FF:000001">
    <property type="entry name" value="G2/mitotic-specific cyclin"/>
    <property type="match status" value="1"/>
</dbReference>
<proteinExistence type="inferred from homology"/>
<dbReference type="InterPro" id="IPR013763">
    <property type="entry name" value="Cyclin-like_dom"/>
</dbReference>
<comment type="caution">
    <text evidence="8">The sequence shown here is derived from an EMBL/GenBank/DDBJ whole genome shotgun (WGS) entry which is preliminary data.</text>
</comment>
<dbReference type="Gene3D" id="1.10.472.10">
    <property type="entry name" value="Cyclin-like"/>
    <property type="match status" value="2"/>
</dbReference>
<dbReference type="AlphaFoldDB" id="A0AAD4HA50"/>
<dbReference type="SMART" id="SM01332">
    <property type="entry name" value="Cyclin_C"/>
    <property type="match status" value="1"/>
</dbReference>
<feature type="domain" description="Cyclin C-terminal" evidence="7">
    <location>
        <begin position="429"/>
        <end position="543"/>
    </location>
</feature>
<dbReference type="EMBL" id="JAAAIL010000084">
    <property type="protein sequence ID" value="KAG0280087.1"/>
    <property type="molecule type" value="Genomic_DNA"/>
</dbReference>
<feature type="region of interest" description="Disordered" evidence="5">
    <location>
        <begin position="1"/>
        <end position="31"/>
    </location>
</feature>
<dbReference type="Proteomes" id="UP001194580">
    <property type="component" value="Unassembled WGS sequence"/>
</dbReference>
<accession>A0AAD4HA50</accession>
<comment type="similarity">
    <text evidence="4">Belongs to the cyclin family.</text>
</comment>
<evidence type="ECO:0000313" key="8">
    <source>
        <dbReference type="EMBL" id="KAG0280087.1"/>
    </source>
</evidence>
<dbReference type="PROSITE" id="PS00292">
    <property type="entry name" value="CYCLINS"/>
    <property type="match status" value="1"/>
</dbReference>
<dbReference type="SMART" id="SM00385">
    <property type="entry name" value="CYCLIN"/>
    <property type="match status" value="2"/>
</dbReference>
<dbReference type="InterPro" id="IPR004367">
    <property type="entry name" value="Cyclin_C-dom"/>
</dbReference>
<feature type="compositionally biased region" description="Low complexity" evidence="5">
    <location>
        <begin position="71"/>
        <end position="85"/>
    </location>
</feature>
<dbReference type="Pfam" id="PF00134">
    <property type="entry name" value="Cyclin_N"/>
    <property type="match status" value="1"/>
</dbReference>
<dbReference type="InterPro" id="IPR036915">
    <property type="entry name" value="Cyclin-like_sf"/>
</dbReference>
<evidence type="ECO:0000256" key="2">
    <source>
        <dbReference type="ARBA" id="ARBA00023127"/>
    </source>
</evidence>
<dbReference type="GO" id="GO:0044772">
    <property type="term" value="P:mitotic cell cycle phase transition"/>
    <property type="evidence" value="ECO:0007669"/>
    <property type="project" value="InterPro"/>
</dbReference>
<evidence type="ECO:0000256" key="5">
    <source>
        <dbReference type="SAM" id="MobiDB-lite"/>
    </source>
</evidence>
<feature type="region of interest" description="Disordered" evidence="5">
    <location>
        <begin position="68"/>
        <end position="144"/>
    </location>
</feature>
<dbReference type="GO" id="GO:0051301">
    <property type="term" value="P:cell division"/>
    <property type="evidence" value="ECO:0007669"/>
    <property type="project" value="UniProtKB-KW"/>
</dbReference>
<feature type="compositionally biased region" description="Low complexity" evidence="5">
    <location>
        <begin position="127"/>
        <end position="144"/>
    </location>
</feature>
<evidence type="ECO:0000256" key="1">
    <source>
        <dbReference type="ARBA" id="ARBA00022618"/>
    </source>
</evidence>
<dbReference type="InterPro" id="IPR006671">
    <property type="entry name" value="Cyclin_N"/>
</dbReference>
<dbReference type="InterPro" id="IPR039361">
    <property type="entry name" value="Cyclin"/>
</dbReference>
<dbReference type="PANTHER" id="PTHR10177">
    <property type="entry name" value="CYCLINS"/>
    <property type="match status" value="1"/>
</dbReference>
<organism evidence="8 9">
    <name type="scientific">Linnemannia exigua</name>
    <dbReference type="NCBI Taxonomy" id="604196"/>
    <lineage>
        <taxon>Eukaryota</taxon>
        <taxon>Fungi</taxon>
        <taxon>Fungi incertae sedis</taxon>
        <taxon>Mucoromycota</taxon>
        <taxon>Mortierellomycotina</taxon>
        <taxon>Mortierellomycetes</taxon>
        <taxon>Mortierellales</taxon>
        <taxon>Mortierellaceae</taxon>
        <taxon>Linnemannia</taxon>
    </lineage>
</organism>
<sequence>MPAIPQTSRSRPAMGARRLNNENVASGPSQPITYVKDVLSAVQSRPRQTATAIQATRKRVLGEKTIVHVPSSSNTSNSHSNNNINLPSASDKENNGGGGSKASRPSSSLSKKQPLQANGIPTVPIRTSVPAPSSISSTTSSTSSHISVAASTSTTYVPAPGAVRKPLQERIPVSNQQDKISVHQQEKAHAALVTVKKEPSSKITSLYPVMDRLETQTLERNPIKLEPEPVKQERLTAKRPADRSLHSVMGKLETGLESELARKFELEEELKRPKRDEFIEWDDLDAEDEGDPLMVSEYVADIFNYMQMLENDTMPDPQYMDTQRELAWKMRSVLVDWLAEVHNKFKLLPETLFLAVNLIDRFLSSRGVSLVKLQLVGVTALFIAAKYEEVMAPSVQNFIYMTDGGFTDKEILKAERYMLQALGFKLCYPSPMNFLRRISKADNYDIHSRTVAKYLMEVPLLDHQFLQHPPSRISAAALCLARKMMGHEEWTANLKHYSGYPESELIPCMELMVDALRKPSEDTFIFKKYSTKRFMKASIFVREWIHQHIHPPGPQHN</sequence>
<evidence type="ECO:0000313" key="9">
    <source>
        <dbReference type="Proteomes" id="UP001194580"/>
    </source>
</evidence>
<reference evidence="8" key="1">
    <citation type="journal article" date="2020" name="Fungal Divers.">
        <title>Resolving the Mortierellaceae phylogeny through synthesis of multi-gene phylogenetics and phylogenomics.</title>
        <authorList>
            <person name="Vandepol N."/>
            <person name="Liber J."/>
            <person name="Desiro A."/>
            <person name="Na H."/>
            <person name="Kennedy M."/>
            <person name="Barry K."/>
            <person name="Grigoriev I.V."/>
            <person name="Miller A.N."/>
            <person name="O'Donnell K."/>
            <person name="Stajich J.E."/>
            <person name="Bonito G."/>
        </authorList>
    </citation>
    <scope>NUCLEOTIDE SEQUENCE</scope>
    <source>
        <strain evidence="8">NRRL 28262</strain>
    </source>
</reference>
<dbReference type="Pfam" id="PF02984">
    <property type="entry name" value="Cyclin_C"/>
    <property type="match status" value="1"/>
</dbReference>
<feature type="domain" description="Cyclin-like" evidence="6">
    <location>
        <begin position="336"/>
        <end position="420"/>
    </location>
</feature>
<keyword evidence="9" id="KW-1185">Reference proteome</keyword>
<feature type="domain" description="Cyclin-like" evidence="6">
    <location>
        <begin position="433"/>
        <end position="514"/>
    </location>
</feature>
<dbReference type="CDD" id="cd20512">
    <property type="entry name" value="CYCLIN_CLBs_yeast_rpt2"/>
    <property type="match status" value="1"/>
</dbReference>
<evidence type="ECO:0000259" key="7">
    <source>
        <dbReference type="SMART" id="SM01332"/>
    </source>
</evidence>
<feature type="compositionally biased region" description="Low complexity" evidence="5">
    <location>
        <begin position="101"/>
        <end position="117"/>
    </location>
</feature>
<dbReference type="InterPro" id="IPR048258">
    <property type="entry name" value="Cyclins_cyclin-box"/>
</dbReference>
<keyword evidence="1" id="KW-0132">Cell division</keyword>
<evidence type="ECO:0000259" key="6">
    <source>
        <dbReference type="SMART" id="SM00385"/>
    </source>
</evidence>
<dbReference type="GO" id="GO:0016538">
    <property type="term" value="F:cyclin-dependent protein serine/threonine kinase regulator activity"/>
    <property type="evidence" value="ECO:0007669"/>
    <property type="project" value="InterPro"/>
</dbReference>
<feature type="compositionally biased region" description="Polar residues" evidence="5">
    <location>
        <begin position="1"/>
        <end position="10"/>
    </location>
</feature>
<name>A0AAD4HA50_9FUNG</name>
<dbReference type="SUPFAM" id="SSF47954">
    <property type="entry name" value="Cyclin-like"/>
    <property type="match status" value="2"/>
</dbReference>
<feature type="compositionally biased region" description="Polar residues" evidence="5">
    <location>
        <begin position="21"/>
        <end position="31"/>
    </location>
</feature>
<evidence type="ECO:0000256" key="4">
    <source>
        <dbReference type="RuleBase" id="RU000383"/>
    </source>
</evidence>